<evidence type="ECO:0000313" key="3">
    <source>
        <dbReference type="EMBL" id="VDI55755.1"/>
    </source>
</evidence>
<keyword evidence="4" id="KW-1185">Reference proteome</keyword>
<gene>
    <name evidence="3" type="ORF">MGAL_10B090891</name>
</gene>
<evidence type="ECO:0000256" key="2">
    <source>
        <dbReference type="SAM" id="Phobius"/>
    </source>
</evidence>
<dbReference type="Proteomes" id="UP000596742">
    <property type="component" value="Unassembled WGS sequence"/>
</dbReference>
<sequence>LVTVSSNRLPRAVDMQKPSSNNSKVELYIAVPLTVAVLIVSVIVAMICIKRRRKRKTNENENEQNISAVYYSTVPDEVTLKKDPDLPLADDKGACLVNETDVYNHLGDTDQQNHSDVTGPVYDHTGLQDNDQYDISVISEKRTNKDGDDFNHYDLMQVSADINSVYDETSSARKTKGDKSIDFVDIYDHAKQTDNNYDTTDTQKQHEQCEHVHESTYDQSGSCENLREPTYDQSGPSEHLTDPMYDHSGPLEADIYEKCETKQSSTNEQ</sequence>
<protein>
    <submittedName>
        <fullName evidence="3">Uncharacterized protein</fullName>
    </submittedName>
</protein>
<evidence type="ECO:0000256" key="1">
    <source>
        <dbReference type="SAM" id="MobiDB-lite"/>
    </source>
</evidence>
<feature type="non-terminal residue" evidence="3">
    <location>
        <position position="1"/>
    </location>
</feature>
<dbReference type="OrthoDB" id="6140082at2759"/>
<proteinExistence type="predicted"/>
<comment type="caution">
    <text evidence="3">The sequence shown here is derived from an EMBL/GenBank/DDBJ whole genome shotgun (WGS) entry which is preliminary data.</text>
</comment>
<keyword evidence="2" id="KW-1133">Transmembrane helix</keyword>
<dbReference type="EMBL" id="UYJE01007535">
    <property type="protein sequence ID" value="VDI55755.1"/>
    <property type="molecule type" value="Genomic_DNA"/>
</dbReference>
<dbReference type="AlphaFoldDB" id="A0A8B6FX98"/>
<reference evidence="3" key="1">
    <citation type="submission" date="2018-11" db="EMBL/GenBank/DDBJ databases">
        <authorList>
            <person name="Alioto T."/>
            <person name="Alioto T."/>
        </authorList>
    </citation>
    <scope>NUCLEOTIDE SEQUENCE</scope>
</reference>
<keyword evidence="2" id="KW-0812">Transmembrane</keyword>
<organism evidence="3 4">
    <name type="scientific">Mytilus galloprovincialis</name>
    <name type="common">Mediterranean mussel</name>
    <dbReference type="NCBI Taxonomy" id="29158"/>
    <lineage>
        <taxon>Eukaryota</taxon>
        <taxon>Metazoa</taxon>
        <taxon>Spiralia</taxon>
        <taxon>Lophotrochozoa</taxon>
        <taxon>Mollusca</taxon>
        <taxon>Bivalvia</taxon>
        <taxon>Autobranchia</taxon>
        <taxon>Pteriomorphia</taxon>
        <taxon>Mytilida</taxon>
        <taxon>Mytiloidea</taxon>
        <taxon>Mytilidae</taxon>
        <taxon>Mytilinae</taxon>
        <taxon>Mytilus</taxon>
    </lineage>
</organism>
<keyword evidence="2" id="KW-0472">Membrane</keyword>
<feature type="region of interest" description="Disordered" evidence="1">
    <location>
        <begin position="212"/>
        <end position="253"/>
    </location>
</feature>
<evidence type="ECO:0000313" key="4">
    <source>
        <dbReference type="Proteomes" id="UP000596742"/>
    </source>
</evidence>
<accession>A0A8B6FX98</accession>
<feature type="transmembrane region" description="Helical" evidence="2">
    <location>
        <begin position="27"/>
        <end position="49"/>
    </location>
</feature>
<name>A0A8B6FX98_MYTGA</name>